<dbReference type="RefSeq" id="WP_175187379.1">
    <property type="nucleotide sequence ID" value="NZ_JABVZQ010000007.1"/>
</dbReference>
<dbReference type="EMBL" id="JADGII010000010">
    <property type="protein sequence ID" value="MBF0637004.1"/>
    <property type="molecule type" value="Genomic_DNA"/>
</dbReference>
<evidence type="ECO:0000256" key="2">
    <source>
        <dbReference type="ARBA" id="ARBA00007613"/>
    </source>
</evidence>
<name>A0ABR9XSV3_9CHLB</name>
<keyword evidence="6" id="KW-0472">Membrane</keyword>
<evidence type="ECO:0000256" key="8">
    <source>
        <dbReference type="SAM" id="Coils"/>
    </source>
</evidence>
<dbReference type="Pfam" id="PF02321">
    <property type="entry name" value="OEP"/>
    <property type="match status" value="2"/>
</dbReference>
<dbReference type="PIRSF" id="PIRSF001892">
    <property type="entry name" value="CyaE"/>
    <property type="match status" value="1"/>
</dbReference>
<evidence type="ECO:0000256" key="7">
    <source>
        <dbReference type="ARBA" id="ARBA00023237"/>
    </source>
</evidence>
<organism evidence="9 10">
    <name type="scientific">Prosthecochloris ethylica</name>
    <dbReference type="NCBI Taxonomy" id="2743976"/>
    <lineage>
        <taxon>Bacteria</taxon>
        <taxon>Pseudomonadati</taxon>
        <taxon>Chlorobiota</taxon>
        <taxon>Chlorobiia</taxon>
        <taxon>Chlorobiales</taxon>
        <taxon>Chlorobiaceae</taxon>
        <taxon>Prosthecochloris</taxon>
    </lineage>
</organism>
<evidence type="ECO:0000313" key="10">
    <source>
        <dbReference type="Proteomes" id="UP000619838"/>
    </source>
</evidence>
<keyword evidence="3" id="KW-0813">Transport</keyword>
<evidence type="ECO:0000313" key="9">
    <source>
        <dbReference type="EMBL" id="MBF0637004.1"/>
    </source>
</evidence>
<evidence type="ECO:0000256" key="1">
    <source>
        <dbReference type="ARBA" id="ARBA00004442"/>
    </source>
</evidence>
<keyword evidence="5" id="KW-0812">Transmembrane</keyword>
<comment type="caution">
    <text evidence="9">The sequence shown here is derived from an EMBL/GenBank/DDBJ whole genome shotgun (WGS) entry which is preliminary data.</text>
</comment>
<keyword evidence="4" id="KW-1134">Transmembrane beta strand</keyword>
<evidence type="ECO:0000256" key="5">
    <source>
        <dbReference type="ARBA" id="ARBA00022692"/>
    </source>
</evidence>
<keyword evidence="8" id="KW-0175">Coiled coil</keyword>
<reference evidence="9 10" key="1">
    <citation type="journal article" date="2020" name="Microorganisms">
        <title>Simultaneous Genome Sequencing of Prosthecochloris ethylica and Desulfuromonas acetoxidans within a Syntrophic Mixture Reveals Unique Pili and Protein Interactions.</title>
        <authorList>
            <person name="Kyndt J.A."/>
            <person name="Van Beeumen J.J."/>
            <person name="Meyer T.E."/>
        </authorList>
    </citation>
    <scope>NUCLEOTIDE SEQUENCE [LARGE SCALE GENOMIC DNA]</scope>
    <source>
        <strain evidence="9 10">N3</strain>
    </source>
</reference>
<dbReference type="PANTHER" id="PTHR30026">
    <property type="entry name" value="OUTER MEMBRANE PROTEIN TOLC"/>
    <property type="match status" value="1"/>
</dbReference>
<dbReference type="InterPro" id="IPR003423">
    <property type="entry name" value="OMP_efflux"/>
</dbReference>
<feature type="coiled-coil region" evidence="8">
    <location>
        <begin position="343"/>
        <end position="395"/>
    </location>
</feature>
<evidence type="ECO:0000256" key="6">
    <source>
        <dbReference type="ARBA" id="ARBA00023136"/>
    </source>
</evidence>
<keyword evidence="7" id="KW-0998">Cell outer membrane</keyword>
<dbReference type="PANTHER" id="PTHR30026:SF20">
    <property type="entry name" value="OUTER MEMBRANE PROTEIN TOLC"/>
    <property type="match status" value="1"/>
</dbReference>
<dbReference type="InterPro" id="IPR028351">
    <property type="entry name" value="CyaE"/>
</dbReference>
<evidence type="ECO:0000256" key="4">
    <source>
        <dbReference type="ARBA" id="ARBA00022452"/>
    </source>
</evidence>
<dbReference type="Proteomes" id="UP000619838">
    <property type="component" value="Unassembled WGS sequence"/>
</dbReference>
<comment type="subcellular location">
    <subcellularLocation>
        <location evidence="1">Cell outer membrane</location>
    </subcellularLocation>
</comment>
<dbReference type="InterPro" id="IPR051906">
    <property type="entry name" value="TolC-like"/>
</dbReference>
<accession>A0ABR9XSV3</accession>
<dbReference type="SUPFAM" id="SSF56954">
    <property type="entry name" value="Outer membrane efflux proteins (OEP)"/>
    <property type="match status" value="1"/>
</dbReference>
<comment type="similarity">
    <text evidence="2">Belongs to the outer membrane factor (OMF) (TC 1.B.17) family.</text>
</comment>
<sequence length="457" mass="50649">MKIPAMMMVIFGLFHLPVVFAAPAEPLRLTRADALELALGQNRDLRIARLEVDKSAQQVREAWSAVLPQVSAGFDYTRTIEPTVIYFPEFSGSQPTGTLIPLEISQDNAMSASLSLSQPIFNMQSFAAIRASSLARDISREAWRDALGSTVTAVSISYYNVLIADAQLELVRQSLQRWQQALGDTRALFAEGMVADIDTLKAHLSVENIRPDLLQAENRCASVRTELKNLLGLDPSVRLDLLDSLTWDGGPSPGQRLDELYQEAVQNRPDVRSMELQVEAEAARVGVARGERFPALSAFGQLQAQTQFDDGTALSDTDWPLTSSVGVSLSMPLFTGFRISAAVDQARISRMQAQTRLEQLKADVRADLEVRLASLSEARRRIEVQKTTIRTAERSYDISRLRLREGLGSRLELADAELQLQRARTNYLQAVYDYLVETVRMEASTGRNASADSGMDR</sequence>
<evidence type="ECO:0000256" key="3">
    <source>
        <dbReference type="ARBA" id="ARBA00022448"/>
    </source>
</evidence>
<keyword evidence="10" id="KW-1185">Reference proteome</keyword>
<protein>
    <submittedName>
        <fullName evidence="9">TolC family protein</fullName>
    </submittedName>
</protein>
<proteinExistence type="inferred from homology"/>
<gene>
    <name evidence="9" type="ORF">INT08_07455</name>
</gene>
<dbReference type="Gene3D" id="1.20.1600.10">
    <property type="entry name" value="Outer membrane efflux proteins (OEP)"/>
    <property type="match status" value="1"/>
</dbReference>